<feature type="site" description="Important for substrate specificity" evidence="3">
    <location>
        <position position="68"/>
    </location>
</feature>
<dbReference type="InterPro" id="IPR029001">
    <property type="entry name" value="ITPase-like_fam"/>
</dbReference>
<proteinExistence type="inferred from homology"/>
<comment type="cofactor">
    <cofactor evidence="1 3">
        <name>a divalent metal cation</name>
        <dbReference type="ChEBI" id="CHEBI:60240"/>
    </cofactor>
</comment>
<comment type="function">
    <text evidence="3">Nucleoside triphosphate pyrophosphatase that hydrolyzes dTTP and UTP. May have a dual role in cell division arrest and in preventing the incorporation of modified nucleotides into cellular nucleic acids.</text>
</comment>
<evidence type="ECO:0000256" key="2">
    <source>
        <dbReference type="ARBA" id="ARBA00022801"/>
    </source>
</evidence>
<dbReference type="CDD" id="cd00555">
    <property type="entry name" value="Maf"/>
    <property type="match status" value="1"/>
</dbReference>
<reference evidence="5" key="1">
    <citation type="journal article" date="2020" name="mSystems">
        <title>Genome- and Community-Level Interaction Insights into Carbon Utilization and Element Cycling Functions of Hydrothermarchaeota in Hydrothermal Sediment.</title>
        <authorList>
            <person name="Zhou Z."/>
            <person name="Liu Y."/>
            <person name="Xu W."/>
            <person name="Pan J."/>
            <person name="Luo Z.H."/>
            <person name="Li M."/>
        </authorList>
    </citation>
    <scope>NUCLEOTIDE SEQUENCE [LARGE SCALE GENOMIC DNA]</scope>
    <source>
        <strain evidence="5">SpSt-34</strain>
        <strain evidence="6">SpSt-69</strain>
    </source>
</reference>
<dbReference type="PIRSF" id="PIRSF006305">
    <property type="entry name" value="Maf"/>
    <property type="match status" value="1"/>
</dbReference>
<keyword evidence="2 3" id="KW-0378">Hydrolase</keyword>
<dbReference type="Pfam" id="PF02545">
    <property type="entry name" value="Maf"/>
    <property type="match status" value="1"/>
</dbReference>
<comment type="subcellular location">
    <subcellularLocation>
        <location evidence="3">Cytoplasm</location>
    </subcellularLocation>
</comment>
<feature type="coiled-coil region" evidence="4">
    <location>
        <begin position="33"/>
        <end position="60"/>
    </location>
</feature>
<dbReference type="GO" id="GO:0047429">
    <property type="term" value="F:nucleoside triphosphate diphosphatase activity"/>
    <property type="evidence" value="ECO:0007669"/>
    <property type="project" value="UniProtKB-EC"/>
</dbReference>
<keyword evidence="3" id="KW-0963">Cytoplasm</keyword>
<sequence length="198" mass="22481">MSIVANKKLILASGSPRRIAVLKKFGYEFESIKPEVEEKIKKIEDCVKVAEEKALNIKEKGVILACDTIVVLKDEILGKPRNLREARNFLKKLSGKWHEVYTGYVIKSDKELKRNLIKTRVKFARLSDFEIELLLKYGDPLDKAGAYGIQEMAGLFVEKIYGSYYNVVGIPMEYIYWDLKAFGILPTGKTTADGIDIL</sequence>
<protein>
    <recommendedName>
        <fullName evidence="3">dTTP/UTP pyrophosphatase</fullName>
        <shortName evidence="3">dTTPase/UTPase</shortName>
        <ecNumber evidence="3">3.6.1.9</ecNumber>
    </recommendedName>
    <alternativeName>
        <fullName evidence="3">Nucleoside triphosphate pyrophosphatase</fullName>
    </alternativeName>
    <alternativeName>
        <fullName evidence="3">Nucleotide pyrophosphatase</fullName>
        <shortName evidence="3">Nucleotide PPase</shortName>
    </alternativeName>
</protein>
<dbReference type="InterPro" id="IPR003697">
    <property type="entry name" value="Maf-like"/>
</dbReference>
<dbReference type="SUPFAM" id="SSF52972">
    <property type="entry name" value="ITPase-like"/>
    <property type="match status" value="1"/>
</dbReference>
<comment type="similarity">
    <text evidence="3">Belongs to the Maf family. YhdE subfamily.</text>
</comment>
<dbReference type="GO" id="GO:0009117">
    <property type="term" value="P:nucleotide metabolic process"/>
    <property type="evidence" value="ECO:0007669"/>
    <property type="project" value="UniProtKB-KW"/>
</dbReference>
<evidence type="ECO:0000256" key="3">
    <source>
        <dbReference type="HAMAP-Rule" id="MF_00528"/>
    </source>
</evidence>
<dbReference type="HAMAP" id="MF_00528">
    <property type="entry name" value="Maf"/>
    <property type="match status" value="1"/>
</dbReference>
<keyword evidence="3" id="KW-0546">Nucleotide metabolism</keyword>
<dbReference type="EMBL" id="DSOL01000027">
    <property type="protein sequence ID" value="HEN27254.1"/>
    <property type="molecule type" value="Genomic_DNA"/>
</dbReference>
<dbReference type="NCBIfam" id="TIGR00172">
    <property type="entry name" value="maf"/>
    <property type="match status" value="1"/>
</dbReference>
<feature type="active site" description="Proton acceptor" evidence="3">
    <location>
        <position position="67"/>
    </location>
</feature>
<dbReference type="EC" id="3.6.1.9" evidence="3"/>
<dbReference type="AlphaFoldDB" id="A0A7C2P3H3"/>
<name>A0A7C2P3H3_UNCW3</name>
<gene>
    <name evidence="5" type="primary">maf</name>
    <name evidence="5" type="ORF">ENQ77_01010</name>
    <name evidence="6" type="ORF">ENU66_03660</name>
</gene>
<evidence type="ECO:0000313" key="6">
    <source>
        <dbReference type="EMBL" id="HGL17411.1"/>
    </source>
</evidence>
<evidence type="ECO:0000256" key="4">
    <source>
        <dbReference type="SAM" id="Coils"/>
    </source>
</evidence>
<accession>A0A7C2P3H3</accession>
<evidence type="ECO:0000313" key="5">
    <source>
        <dbReference type="EMBL" id="HEN27254.1"/>
    </source>
</evidence>
<organism evidence="5">
    <name type="scientific">candidate division WOR-3 bacterium</name>
    <dbReference type="NCBI Taxonomy" id="2052148"/>
    <lineage>
        <taxon>Bacteria</taxon>
        <taxon>Bacteria division WOR-3</taxon>
    </lineage>
</organism>
<dbReference type="PANTHER" id="PTHR43213:SF5">
    <property type="entry name" value="BIFUNCTIONAL DTTP_UTP PYROPHOSPHATASE_METHYLTRANSFERASE PROTEIN-RELATED"/>
    <property type="match status" value="1"/>
</dbReference>
<evidence type="ECO:0000256" key="1">
    <source>
        <dbReference type="ARBA" id="ARBA00001968"/>
    </source>
</evidence>
<feature type="site" description="Important for substrate specificity" evidence="3">
    <location>
        <position position="150"/>
    </location>
</feature>
<dbReference type="GO" id="GO:0005737">
    <property type="term" value="C:cytoplasm"/>
    <property type="evidence" value="ECO:0007669"/>
    <property type="project" value="UniProtKB-SubCell"/>
</dbReference>
<comment type="catalytic activity">
    <reaction evidence="3">
        <text>dTTP + H2O = dTMP + diphosphate + H(+)</text>
        <dbReference type="Rhea" id="RHEA:28534"/>
        <dbReference type="ChEBI" id="CHEBI:15377"/>
        <dbReference type="ChEBI" id="CHEBI:15378"/>
        <dbReference type="ChEBI" id="CHEBI:33019"/>
        <dbReference type="ChEBI" id="CHEBI:37568"/>
        <dbReference type="ChEBI" id="CHEBI:63528"/>
        <dbReference type="EC" id="3.6.1.9"/>
    </reaction>
</comment>
<keyword evidence="4" id="KW-0175">Coiled coil</keyword>
<comment type="catalytic activity">
    <reaction evidence="3">
        <text>UTP + H2O = UMP + diphosphate + H(+)</text>
        <dbReference type="Rhea" id="RHEA:29395"/>
        <dbReference type="ChEBI" id="CHEBI:15377"/>
        <dbReference type="ChEBI" id="CHEBI:15378"/>
        <dbReference type="ChEBI" id="CHEBI:33019"/>
        <dbReference type="ChEBI" id="CHEBI:46398"/>
        <dbReference type="ChEBI" id="CHEBI:57865"/>
        <dbReference type="EC" id="3.6.1.9"/>
    </reaction>
</comment>
<feature type="site" description="Important for substrate specificity" evidence="3">
    <location>
        <position position="17"/>
    </location>
</feature>
<comment type="caution">
    <text evidence="3">Lacks conserved residue(s) required for the propagation of feature annotation.</text>
</comment>
<comment type="caution">
    <text evidence="5">The sequence shown here is derived from an EMBL/GenBank/DDBJ whole genome shotgun (WGS) entry which is preliminary data.</text>
</comment>
<dbReference type="EMBL" id="DTDJ01000027">
    <property type="protein sequence ID" value="HGL17411.1"/>
    <property type="molecule type" value="Genomic_DNA"/>
</dbReference>
<dbReference type="Gene3D" id="3.90.950.10">
    <property type="match status" value="1"/>
</dbReference>
<dbReference type="PANTHER" id="PTHR43213">
    <property type="entry name" value="BIFUNCTIONAL DTTP/UTP PYROPHOSPHATASE/METHYLTRANSFERASE PROTEIN-RELATED"/>
    <property type="match status" value="1"/>
</dbReference>